<evidence type="ECO:0000256" key="1">
    <source>
        <dbReference type="ARBA" id="ARBA00023239"/>
    </source>
</evidence>
<dbReference type="EMBL" id="FNBW01000014">
    <property type="protein sequence ID" value="SDG32725.1"/>
    <property type="molecule type" value="Genomic_DNA"/>
</dbReference>
<feature type="domain" description="Amidohydrolase-related" evidence="2">
    <location>
        <begin position="79"/>
        <end position="319"/>
    </location>
</feature>
<accession>A0A8G2BL31</accession>
<gene>
    <name evidence="3" type="ORF">SAMN05660686_04062</name>
</gene>
<dbReference type="InterPro" id="IPR032466">
    <property type="entry name" value="Metal_Hydrolase"/>
</dbReference>
<proteinExistence type="predicted"/>
<reference evidence="3 4" key="1">
    <citation type="submission" date="2016-10" db="EMBL/GenBank/DDBJ databases">
        <authorList>
            <person name="Varghese N."/>
            <person name="Submissions S."/>
        </authorList>
    </citation>
    <scope>NUCLEOTIDE SEQUENCE [LARGE SCALE GENOMIC DNA]</scope>
    <source>
        <strain evidence="3 4">DSM 18839</strain>
    </source>
</reference>
<keyword evidence="1" id="KW-0456">Lyase</keyword>
<dbReference type="AlphaFoldDB" id="A0A8G2BL31"/>
<dbReference type="Proteomes" id="UP000198615">
    <property type="component" value="Unassembled WGS sequence"/>
</dbReference>
<dbReference type="GO" id="GO:0016787">
    <property type="term" value="F:hydrolase activity"/>
    <property type="evidence" value="ECO:0007669"/>
    <property type="project" value="UniProtKB-KW"/>
</dbReference>
<dbReference type="Gene3D" id="3.20.20.140">
    <property type="entry name" value="Metal-dependent hydrolases"/>
    <property type="match status" value="1"/>
</dbReference>
<keyword evidence="4" id="KW-1185">Reference proteome</keyword>
<dbReference type="SUPFAM" id="SSF51556">
    <property type="entry name" value="Metallo-dependent hydrolases"/>
    <property type="match status" value="1"/>
</dbReference>
<name>A0A8G2BL31_9PROT</name>
<sequence length="321" mass="36816">MQINWDSLFKKLQKGENMHPIIDMEIEAPLSEAALQAQEIGRGRPGTPMGEPLDRPDGYGFGNYSTVFGGGSKGSATRSYTQEERDQKFTSIIDDMDQANVEYGFMCNMLNSEIGDIHRKYPGRFKMFALIDPMDGMRGVRELERLVREDGANGFRVTALTNCLPASDRRYYPLYAKCVELNVPAKIYSSMNYANDRPYDLGHPRHLDQVAIDFPELKILAGLGGWPWIPDMVGLLARHPNLYCDTSAHRPRYFAKPGAGWEMFMQFGNSRLQNKIMIGLSRYLFDCPYEELVEEYRQLPLKETVLEKWFYHNAKQFFDGD</sequence>
<comment type="caution">
    <text evidence="3">The sequence shown here is derived from an EMBL/GenBank/DDBJ whole genome shotgun (WGS) entry which is preliminary data.</text>
</comment>
<organism evidence="3 4">
    <name type="scientific">Thalassobaculum litoreum DSM 18839</name>
    <dbReference type="NCBI Taxonomy" id="1123362"/>
    <lineage>
        <taxon>Bacteria</taxon>
        <taxon>Pseudomonadati</taxon>
        <taxon>Pseudomonadota</taxon>
        <taxon>Alphaproteobacteria</taxon>
        <taxon>Rhodospirillales</taxon>
        <taxon>Thalassobaculaceae</taxon>
        <taxon>Thalassobaculum</taxon>
    </lineage>
</organism>
<protein>
    <submittedName>
        <fullName evidence="3">Predicted metal-dependent hydrolase, TIM-barrel fold</fullName>
    </submittedName>
</protein>
<evidence type="ECO:0000259" key="2">
    <source>
        <dbReference type="Pfam" id="PF04909"/>
    </source>
</evidence>
<dbReference type="GO" id="GO:0016831">
    <property type="term" value="F:carboxy-lyase activity"/>
    <property type="evidence" value="ECO:0007669"/>
    <property type="project" value="InterPro"/>
</dbReference>
<evidence type="ECO:0000313" key="3">
    <source>
        <dbReference type="EMBL" id="SDG32725.1"/>
    </source>
</evidence>
<dbReference type="InterPro" id="IPR032465">
    <property type="entry name" value="ACMSD"/>
</dbReference>
<keyword evidence="3" id="KW-0378">Hydrolase</keyword>
<dbReference type="PANTHER" id="PTHR21240">
    <property type="entry name" value="2-AMINO-3-CARBOXYLMUCONATE-6-SEMIALDEHYDE DECARBOXYLASE"/>
    <property type="match status" value="1"/>
</dbReference>
<dbReference type="PANTHER" id="PTHR21240:SF19">
    <property type="entry name" value="CATALYTIC_ HYDROLASE"/>
    <property type="match status" value="1"/>
</dbReference>
<evidence type="ECO:0000313" key="4">
    <source>
        <dbReference type="Proteomes" id="UP000198615"/>
    </source>
</evidence>
<dbReference type="Pfam" id="PF04909">
    <property type="entry name" value="Amidohydro_2"/>
    <property type="match status" value="1"/>
</dbReference>
<dbReference type="InterPro" id="IPR006680">
    <property type="entry name" value="Amidohydro-rel"/>
</dbReference>